<dbReference type="EMBL" id="CAJPDR010000666">
    <property type="protein sequence ID" value="CAF9941529.1"/>
    <property type="molecule type" value="Genomic_DNA"/>
</dbReference>
<accession>A0A8H3J6G5</accession>
<protein>
    <submittedName>
        <fullName evidence="1">Uncharacterized protein</fullName>
    </submittedName>
</protein>
<proteinExistence type="predicted"/>
<sequence>MNTSTRKKYFSLKPEDWISHGYADPLRDRPVGSKLTNDVHPMFSYELDESPGGGTTKARWGQLTMKEYELFDQPLRLATQLLESAPSADAICSIVYGNRYIPQDNLMHKGLAVFEFSQHSLSPPVMQERAGNVLKELGKSISFRVTDRDANMSLAGGDRGRTSPILPPYPDGVAITDRPELKGLASITLIQHEYLTTLEKLLPDSKGNHSKIRKLYFEFALTICHEVIHAINFAIESEFLKKYIEMGQNFTRVAFNEPIHEDQRVAELGYFWENEVFGGACAQTVVNTQDPLFLVDWPSWLNRDKESDPERALPRKLCYRYLVPTYYIQNIQTQEFWDTVKLEHSQDLLALRMRKTVALAAWYQEDDIDPTWDWKAPENLPKTVGKNPIRVLNDYADPSPCTRLLYETAKESIAKAAQSDPLEAADPGASA</sequence>
<reference evidence="1" key="1">
    <citation type="submission" date="2021-03" db="EMBL/GenBank/DDBJ databases">
        <authorList>
            <person name="Tagirdzhanova G."/>
        </authorList>
    </citation>
    <scope>NUCLEOTIDE SEQUENCE</scope>
</reference>
<gene>
    <name evidence="1" type="ORF">ALECFALPRED_009172</name>
</gene>
<evidence type="ECO:0000313" key="1">
    <source>
        <dbReference type="EMBL" id="CAF9941529.1"/>
    </source>
</evidence>
<dbReference type="OrthoDB" id="10254945at2759"/>
<keyword evidence="2" id="KW-1185">Reference proteome</keyword>
<comment type="caution">
    <text evidence="1">The sequence shown here is derived from an EMBL/GenBank/DDBJ whole genome shotgun (WGS) entry which is preliminary data.</text>
</comment>
<name>A0A8H3J6G5_9LECA</name>
<evidence type="ECO:0000313" key="2">
    <source>
        <dbReference type="Proteomes" id="UP000664203"/>
    </source>
</evidence>
<dbReference type="Proteomes" id="UP000664203">
    <property type="component" value="Unassembled WGS sequence"/>
</dbReference>
<organism evidence="1 2">
    <name type="scientific">Alectoria fallacina</name>
    <dbReference type="NCBI Taxonomy" id="1903189"/>
    <lineage>
        <taxon>Eukaryota</taxon>
        <taxon>Fungi</taxon>
        <taxon>Dikarya</taxon>
        <taxon>Ascomycota</taxon>
        <taxon>Pezizomycotina</taxon>
        <taxon>Lecanoromycetes</taxon>
        <taxon>OSLEUM clade</taxon>
        <taxon>Lecanoromycetidae</taxon>
        <taxon>Lecanorales</taxon>
        <taxon>Lecanorineae</taxon>
        <taxon>Parmeliaceae</taxon>
        <taxon>Alectoria</taxon>
    </lineage>
</organism>
<dbReference type="AlphaFoldDB" id="A0A8H3J6G5"/>